<dbReference type="RefSeq" id="WP_336348858.1">
    <property type="nucleotide sequence ID" value="NZ_JAZAQL010000001.1"/>
</dbReference>
<name>A0ABD5V8G0_9EURY</name>
<dbReference type="AlphaFoldDB" id="A0ABD5V8G0"/>
<evidence type="ECO:0000313" key="3">
    <source>
        <dbReference type="Proteomes" id="UP001596395"/>
    </source>
</evidence>
<evidence type="ECO:0000313" key="2">
    <source>
        <dbReference type="EMBL" id="MFC6951850.1"/>
    </source>
</evidence>
<dbReference type="Proteomes" id="UP001596395">
    <property type="component" value="Unassembled WGS sequence"/>
</dbReference>
<dbReference type="EMBL" id="JBHSXN010000001">
    <property type="protein sequence ID" value="MFC6951850.1"/>
    <property type="molecule type" value="Genomic_DNA"/>
</dbReference>
<dbReference type="Pfam" id="PF19126">
    <property type="entry name" value="DUF5810"/>
    <property type="match status" value="1"/>
</dbReference>
<keyword evidence="3" id="KW-1185">Reference proteome</keyword>
<feature type="region of interest" description="Disordered" evidence="1">
    <location>
        <begin position="36"/>
        <end position="167"/>
    </location>
</feature>
<organism evidence="2 3">
    <name type="scientific">Halorubellus litoreus</name>
    <dbReference type="NCBI Taxonomy" id="755308"/>
    <lineage>
        <taxon>Archaea</taxon>
        <taxon>Methanobacteriati</taxon>
        <taxon>Methanobacteriota</taxon>
        <taxon>Stenosarchaea group</taxon>
        <taxon>Halobacteria</taxon>
        <taxon>Halobacteriales</taxon>
        <taxon>Halorubellaceae</taxon>
        <taxon>Halorubellus</taxon>
    </lineage>
</organism>
<feature type="compositionally biased region" description="Low complexity" evidence="1">
    <location>
        <begin position="53"/>
        <end position="63"/>
    </location>
</feature>
<feature type="compositionally biased region" description="Gly residues" evidence="1">
    <location>
        <begin position="93"/>
        <end position="105"/>
    </location>
</feature>
<comment type="caution">
    <text evidence="2">The sequence shown here is derived from an EMBL/GenBank/DDBJ whole genome shotgun (WGS) entry which is preliminary data.</text>
</comment>
<feature type="compositionally biased region" description="Acidic residues" evidence="1">
    <location>
        <begin position="151"/>
        <end position="167"/>
    </location>
</feature>
<protein>
    <submittedName>
        <fullName evidence="2">DUF5810 domain-containing protein</fullName>
    </submittedName>
</protein>
<sequence>MAYRCPVCDNPETDAEHLANHLAFTAVIRGDGHESWLDEHVPDWGDDDPESLAPKVAEAVPEVDVPELEDDDHASHDHGGRLEDELAQQSGHRGPGAGGMSGAGGASDAPAGGRGDLTEDAAGVMQEAQRLTEQMYGLDEDGEDASRDDGADASDADAAEDASSESE</sequence>
<gene>
    <name evidence="2" type="ORF">ACFQGB_03150</name>
</gene>
<accession>A0ABD5V8G0</accession>
<dbReference type="InterPro" id="IPR043833">
    <property type="entry name" value="DUF5810"/>
</dbReference>
<evidence type="ECO:0000256" key="1">
    <source>
        <dbReference type="SAM" id="MobiDB-lite"/>
    </source>
</evidence>
<proteinExistence type="predicted"/>
<reference evidence="2 3" key="1">
    <citation type="journal article" date="2019" name="Int. J. Syst. Evol. Microbiol.">
        <title>The Global Catalogue of Microorganisms (GCM) 10K type strain sequencing project: providing services to taxonomists for standard genome sequencing and annotation.</title>
        <authorList>
            <consortium name="The Broad Institute Genomics Platform"/>
            <consortium name="The Broad Institute Genome Sequencing Center for Infectious Disease"/>
            <person name="Wu L."/>
            <person name="Ma J."/>
        </authorList>
    </citation>
    <scope>NUCLEOTIDE SEQUENCE [LARGE SCALE GENOMIC DNA]</scope>
    <source>
        <strain evidence="2 3">GX26</strain>
    </source>
</reference>
<feature type="compositionally biased region" description="Basic and acidic residues" evidence="1">
    <location>
        <begin position="73"/>
        <end position="84"/>
    </location>
</feature>